<dbReference type="SUPFAM" id="SSF53474">
    <property type="entry name" value="alpha/beta-Hydrolases"/>
    <property type="match status" value="1"/>
</dbReference>
<keyword evidence="3" id="KW-1185">Reference proteome</keyword>
<gene>
    <name evidence="2" type="primary">catD_2</name>
    <name evidence="2" type="ORF">DSM104329_02296</name>
</gene>
<dbReference type="InterPro" id="IPR029058">
    <property type="entry name" value="AB_hydrolase_fold"/>
</dbReference>
<dbReference type="PANTHER" id="PTHR43433:SF5">
    <property type="entry name" value="AB HYDROLASE-1 DOMAIN-CONTAINING PROTEIN"/>
    <property type="match status" value="1"/>
</dbReference>
<dbReference type="PRINTS" id="PR00111">
    <property type="entry name" value="ABHYDROLASE"/>
</dbReference>
<dbReference type="InterPro" id="IPR000073">
    <property type="entry name" value="AB_hydrolase_1"/>
</dbReference>
<dbReference type="AlphaFoldDB" id="A0A9E6XWZ0"/>
<feature type="domain" description="AB hydrolase-1" evidence="1">
    <location>
        <begin position="34"/>
        <end position="260"/>
    </location>
</feature>
<protein>
    <submittedName>
        <fullName evidence="2">3-oxoadipate enol-lactonase 2</fullName>
        <ecNumber evidence="2">3.1.1.24</ecNumber>
    </submittedName>
</protein>
<evidence type="ECO:0000313" key="2">
    <source>
        <dbReference type="EMBL" id="UGS35899.1"/>
    </source>
</evidence>
<dbReference type="EMBL" id="CP087164">
    <property type="protein sequence ID" value="UGS35899.1"/>
    <property type="molecule type" value="Genomic_DNA"/>
</dbReference>
<dbReference type="KEGG" id="sbae:DSM104329_02296"/>
<accession>A0A9E6XWZ0</accession>
<dbReference type="InterPro" id="IPR050471">
    <property type="entry name" value="AB_hydrolase"/>
</dbReference>
<keyword evidence="2" id="KW-0378">Hydrolase</keyword>
<reference evidence="2" key="1">
    <citation type="journal article" date="2022" name="Int. J. Syst. Evol. Microbiol.">
        <title>Pseudomonas aegrilactucae sp. nov. and Pseudomonas morbosilactucae sp. nov., pathogens causing bacterial rot of lettuce in Japan.</title>
        <authorList>
            <person name="Sawada H."/>
            <person name="Fujikawa T."/>
            <person name="Satou M."/>
        </authorList>
    </citation>
    <scope>NUCLEOTIDE SEQUENCE</scope>
    <source>
        <strain evidence="2">0166_1</strain>
    </source>
</reference>
<sequence length="280" mass="28486">MTTPLTPRYPGAVSSPRDLEEAGFGWRESGEGGPAVVFLHGLGGSRLAWEPQLGAFGVCRRAVAWDQPGYGASAPLEPTTTFAGLADALARFLDLLGLDRVHFVGLSFGGMVAQHAALAHGDRLASLTLLSSSPAFGLDGTTAEAWRSARLAPLDAGRTPGDFAGEVLTAIAGPGLTPEALAAQKAAMARIGSDGLRAAIDCLVTHDTRAELHRIAVPTLVLAGALDEETPVAYAQALAGGIPGARLEVVEGAGHLLGAEAPDAVNAIVAGHLDAVEALA</sequence>
<dbReference type="EC" id="3.1.1.24" evidence="2"/>
<evidence type="ECO:0000259" key="1">
    <source>
        <dbReference type="Pfam" id="PF00561"/>
    </source>
</evidence>
<dbReference type="Proteomes" id="UP001162834">
    <property type="component" value="Chromosome"/>
</dbReference>
<dbReference type="PANTHER" id="PTHR43433">
    <property type="entry name" value="HYDROLASE, ALPHA/BETA FOLD FAMILY PROTEIN"/>
    <property type="match status" value="1"/>
</dbReference>
<evidence type="ECO:0000313" key="3">
    <source>
        <dbReference type="Proteomes" id="UP001162834"/>
    </source>
</evidence>
<organism evidence="2 3">
    <name type="scientific">Capillimicrobium parvum</name>
    <dbReference type="NCBI Taxonomy" id="2884022"/>
    <lineage>
        <taxon>Bacteria</taxon>
        <taxon>Bacillati</taxon>
        <taxon>Actinomycetota</taxon>
        <taxon>Thermoleophilia</taxon>
        <taxon>Solirubrobacterales</taxon>
        <taxon>Capillimicrobiaceae</taxon>
        <taxon>Capillimicrobium</taxon>
    </lineage>
</organism>
<proteinExistence type="predicted"/>
<dbReference type="GO" id="GO:0004806">
    <property type="term" value="F:triacylglycerol lipase activity"/>
    <property type="evidence" value="ECO:0007669"/>
    <property type="project" value="TreeGrafter"/>
</dbReference>
<dbReference type="GO" id="GO:0047570">
    <property type="term" value="F:3-oxoadipate enol-lactonase activity"/>
    <property type="evidence" value="ECO:0007669"/>
    <property type="project" value="UniProtKB-EC"/>
</dbReference>
<name>A0A9E6XWZ0_9ACTN</name>
<dbReference type="GO" id="GO:0046503">
    <property type="term" value="P:glycerolipid catabolic process"/>
    <property type="evidence" value="ECO:0007669"/>
    <property type="project" value="TreeGrafter"/>
</dbReference>
<dbReference type="Pfam" id="PF00561">
    <property type="entry name" value="Abhydrolase_1"/>
    <property type="match status" value="1"/>
</dbReference>
<dbReference type="Gene3D" id="3.40.50.1820">
    <property type="entry name" value="alpha/beta hydrolase"/>
    <property type="match status" value="1"/>
</dbReference>